<evidence type="ECO:0000313" key="1">
    <source>
        <dbReference type="EMBL" id="KAK7081286.1"/>
    </source>
</evidence>
<protein>
    <submittedName>
        <fullName evidence="1">Uncharacterized protein</fullName>
    </submittedName>
</protein>
<dbReference type="Proteomes" id="UP001381693">
    <property type="component" value="Unassembled WGS sequence"/>
</dbReference>
<dbReference type="AlphaFoldDB" id="A0AAN8XBP6"/>
<proteinExistence type="predicted"/>
<dbReference type="EMBL" id="JAXCGZ010005660">
    <property type="protein sequence ID" value="KAK7081286.1"/>
    <property type="molecule type" value="Genomic_DNA"/>
</dbReference>
<name>A0AAN8XBP6_HALRR</name>
<keyword evidence="2" id="KW-1185">Reference proteome</keyword>
<sequence length="111" mass="12680">MPTFQTLCFPHTPLGNTVTGTWGEKPCQNIRHDGVQAYLQEWSIKPASDEREGYLSEQLSVGVSYKASGEEHHVHLLAKLLPQDPFNRAFVIETLFDLREIKFYTVTMIQT</sequence>
<gene>
    <name evidence="1" type="ORF">SK128_006246</name>
</gene>
<evidence type="ECO:0000313" key="2">
    <source>
        <dbReference type="Proteomes" id="UP001381693"/>
    </source>
</evidence>
<organism evidence="1 2">
    <name type="scientific">Halocaridina rubra</name>
    <name type="common">Hawaiian red shrimp</name>
    <dbReference type="NCBI Taxonomy" id="373956"/>
    <lineage>
        <taxon>Eukaryota</taxon>
        <taxon>Metazoa</taxon>
        <taxon>Ecdysozoa</taxon>
        <taxon>Arthropoda</taxon>
        <taxon>Crustacea</taxon>
        <taxon>Multicrustacea</taxon>
        <taxon>Malacostraca</taxon>
        <taxon>Eumalacostraca</taxon>
        <taxon>Eucarida</taxon>
        <taxon>Decapoda</taxon>
        <taxon>Pleocyemata</taxon>
        <taxon>Caridea</taxon>
        <taxon>Atyoidea</taxon>
        <taxon>Atyidae</taxon>
        <taxon>Halocaridina</taxon>
    </lineage>
</organism>
<reference evidence="1 2" key="1">
    <citation type="submission" date="2023-11" db="EMBL/GenBank/DDBJ databases">
        <title>Halocaridina rubra genome assembly.</title>
        <authorList>
            <person name="Smith C."/>
        </authorList>
    </citation>
    <scope>NUCLEOTIDE SEQUENCE [LARGE SCALE GENOMIC DNA]</scope>
    <source>
        <strain evidence="1">EP-1</strain>
        <tissue evidence="1">Whole</tissue>
    </source>
</reference>
<accession>A0AAN8XBP6</accession>
<comment type="caution">
    <text evidence="1">The sequence shown here is derived from an EMBL/GenBank/DDBJ whole genome shotgun (WGS) entry which is preliminary data.</text>
</comment>